<dbReference type="PANTHER" id="PTHR36303:SF1">
    <property type="entry name" value="2',3'-CYCLIC-NUCLEOTIDE 2'-PHOSPHODIESTERASE"/>
    <property type="match status" value="1"/>
</dbReference>
<feature type="active site" description="Proton donor" evidence="5">
    <location>
        <position position="72"/>
    </location>
</feature>
<feature type="binding site" evidence="6">
    <location>
        <position position="71"/>
    </location>
    <ligand>
        <name>Fe cation</name>
        <dbReference type="ChEBI" id="CHEBI:24875"/>
        <label>2</label>
    </ligand>
</feature>
<feature type="binding site" evidence="6">
    <location>
        <position position="43"/>
    </location>
    <ligand>
        <name>Fe cation</name>
        <dbReference type="ChEBI" id="CHEBI:24875"/>
        <label>1</label>
    </ligand>
</feature>
<feature type="binding site" evidence="6">
    <location>
        <position position="42"/>
    </location>
    <ligand>
        <name>Fe cation</name>
        <dbReference type="ChEBI" id="CHEBI:24875"/>
        <label>1</label>
    </ligand>
</feature>
<proteinExistence type="inferred from homology"/>
<dbReference type="PATRIC" id="fig|673862.3.peg.141"/>
<dbReference type="InterPro" id="IPR029052">
    <property type="entry name" value="Metallo-depent_PP-like"/>
</dbReference>
<organism evidence="7 8">
    <name type="scientific">Candidatus Babela massiliensis</name>
    <dbReference type="NCBI Taxonomy" id="673862"/>
    <lineage>
        <taxon>Bacteria</taxon>
        <taxon>Candidatus Babelota</taxon>
        <taxon>Candidatus Babeliae</taxon>
        <taxon>Candidatus Babeliales</taxon>
        <taxon>Candidatus Babeliaceae</taxon>
        <taxon>Candidatus Babela</taxon>
    </lineage>
</organism>
<dbReference type="NCBIfam" id="TIGR00282">
    <property type="entry name" value="TIGR00282 family metallophosphoesterase"/>
    <property type="match status" value="1"/>
</dbReference>
<keyword evidence="1 6" id="KW-0479">Metal-binding</keyword>
<evidence type="ECO:0000256" key="4">
    <source>
        <dbReference type="ARBA" id="ARBA00061401"/>
    </source>
</evidence>
<reference evidence="7 8" key="1">
    <citation type="journal article" date="2015" name="Biol. Direct">
        <title>Babela massiliensis, a representative of a widespread bacterial phylum with unusual adaptations to parasitism in amoebae.</title>
        <authorList>
            <person name="Pagnier I."/>
            <person name="Yutin N."/>
            <person name="Croce O."/>
            <person name="Makarova K.S."/>
            <person name="Wolf Y.I."/>
            <person name="Benamar S."/>
            <person name="Raoult D."/>
            <person name="Koonin E.V."/>
            <person name="La Scola B."/>
        </authorList>
    </citation>
    <scope>NUCLEOTIDE SEQUENCE [LARGE SCALE GENOMIC DNA]</scope>
    <source>
        <strain evidence="8">BABL1</strain>
    </source>
</reference>
<feature type="binding site" evidence="6">
    <location>
        <position position="155"/>
    </location>
    <ligand>
        <name>Fe cation</name>
        <dbReference type="ChEBI" id="CHEBI:24875"/>
        <label>2</label>
    </ligand>
</feature>
<dbReference type="HOGENOM" id="CLU_068238_0_0_7"/>
<feature type="binding site" evidence="6">
    <location>
        <position position="182"/>
    </location>
    <ligand>
        <name>Fe cation</name>
        <dbReference type="ChEBI" id="CHEBI:24875"/>
        <label>1</label>
    </ligand>
</feature>
<dbReference type="AlphaFoldDB" id="V6DH39"/>
<name>V6DH39_9BACT</name>
<keyword evidence="3" id="KW-0408">Iron</keyword>
<dbReference type="PIRSF" id="PIRSF004789">
    <property type="entry name" value="DR1281"/>
    <property type="match status" value="1"/>
</dbReference>
<gene>
    <name evidence="7" type="ORF">BABL1_gene_947</name>
</gene>
<accession>V6DH39</accession>
<keyword evidence="2" id="KW-0378">Hydrolase</keyword>
<dbReference type="PANTHER" id="PTHR36303">
    <property type="entry name" value="2',3'-CYCLIC-NUCLEOTIDE 2'-PHOSPHODIESTERASE"/>
    <property type="match status" value="1"/>
</dbReference>
<evidence type="ECO:0000313" key="7">
    <source>
        <dbReference type="EMBL" id="CDK30253.1"/>
    </source>
</evidence>
<evidence type="ECO:0000256" key="6">
    <source>
        <dbReference type="PIRSR" id="PIRSR004789-51"/>
    </source>
</evidence>
<evidence type="ECO:0000313" key="8">
    <source>
        <dbReference type="Proteomes" id="UP000018769"/>
    </source>
</evidence>
<dbReference type="eggNOG" id="COG1692">
    <property type="taxonomic scope" value="Bacteria"/>
</dbReference>
<dbReference type="InterPro" id="IPR005235">
    <property type="entry name" value="YmdB-like"/>
</dbReference>
<sequence length="273" mass="29922">MSKIKVLLIGDVVGSSGCQMFQKHIGTLKEKYQVDAIIVNGENSAADGRGITLKGMNFFKHNKVDIVTSGNHIWAKHEIYQYLNENRDLLRPANFPSECPGTGATVFTCGHFTVGVINLQGRTFMREQVSCPFKTVDTILTYLKSKTNIIIVDFHAEATAEKQAIGYYLDGKVSAVVGTHTHIQTADSRILKNGTAYITDLGMVGALNSMIGMKKAPIIQSMISQMPVRFSVETEGPMVMCGVVIEIDTDTGKALNIERVYLVDEEINILGNS</sequence>
<dbReference type="GO" id="GO:0004113">
    <property type="term" value="F:2',3'-cyclic-nucleotide 3'-phosphodiesterase activity"/>
    <property type="evidence" value="ECO:0007669"/>
    <property type="project" value="TreeGrafter"/>
</dbReference>
<feature type="binding site" evidence="6">
    <location>
        <position position="11"/>
    </location>
    <ligand>
        <name>Fe cation</name>
        <dbReference type="ChEBI" id="CHEBI:24875"/>
        <label>1</label>
    </ligand>
</feature>
<dbReference type="SUPFAM" id="SSF56300">
    <property type="entry name" value="Metallo-dependent phosphatases"/>
    <property type="match status" value="1"/>
</dbReference>
<keyword evidence="8" id="KW-1185">Reference proteome</keyword>
<protein>
    <submittedName>
        <fullName evidence="7">Calcineurin-like phosphoesterase</fullName>
    </submittedName>
</protein>
<dbReference type="KEGG" id="dpb:BABL1_gene_947"/>
<dbReference type="Gene3D" id="3.60.21.10">
    <property type="match status" value="1"/>
</dbReference>
<evidence type="ECO:0000256" key="5">
    <source>
        <dbReference type="PIRSR" id="PIRSR004789-50"/>
    </source>
</evidence>
<feature type="binding site" evidence="6">
    <location>
        <position position="42"/>
    </location>
    <ligand>
        <name>Fe cation</name>
        <dbReference type="ChEBI" id="CHEBI:24875"/>
        <label>2</label>
    </ligand>
</feature>
<evidence type="ECO:0000256" key="2">
    <source>
        <dbReference type="ARBA" id="ARBA00022801"/>
    </source>
</evidence>
<dbReference type="EMBL" id="HG793133">
    <property type="protein sequence ID" value="CDK30253.1"/>
    <property type="molecule type" value="Genomic_DNA"/>
</dbReference>
<dbReference type="RefSeq" id="WP_023791147.1">
    <property type="nucleotide sequence ID" value="NC_023003.1"/>
</dbReference>
<dbReference type="GO" id="GO:0046872">
    <property type="term" value="F:metal ion binding"/>
    <property type="evidence" value="ECO:0007669"/>
    <property type="project" value="UniProtKB-KW"/>
</dbReference>
<dbReference type="Pfam" id="PF13277">
    <property type="entry name" value="YmdB"/>
    <property type="match status" value="1"/>
</dbReference>
<dbReference type="CDD" id="cd07382">
    <property type="entry name" value="MPP_DR1281"/>
    <property type="match status" value="1"/>
</dbReference>
<dbReference type="FunFam" id="3.60.21.10:FF:000016">
    <property type="entry name" value="Putative metallophosphoesterase"/>
    <property type="match status" value="1"/>
</dbReference>
<evidence type="ECO:0000256" key="3">
    <source>
        <dbReference type="ARBA" id="ARBA00023004"/>
    </source>
</evidence>
<dbReference type="STRING" id="673862.BABL1_gene_947"/>
<feature type="binding site" evidence="6">
    <location>
        <position position="180"/>
    </location>
    <ligand>
        <name>Fe cation</name>
        <dbReference type="ChEBI" id="CHEBI:24875"/>
        <label>2</label>
    </ligand>
</feature>
<dbReference type="Proteomes" id="UP000018769">
    <property type="component" value="Chromosome I"/>
</dbReference>
<evidence type="ECO:0000256" key="1">
    <source>
        <dbReference type="ARBA" id="ARBA00022723"/>
    </source>
</evidence>
<comment type="similarity">
    <text evidence="4">Belongs to the YmdB-like family.</text>
</comment>